<organism evidence="8 9">
    <name type="scientific">Megalops atlanticus</name>
    <name type="common">Tarpon</name>
    <name type="synonym">Clupea gigantea</name>
    <dbReference type="NCBI Taxonomy" id="7932"/>
    <lineage>
        <taxon>Eukaryota</taxon>
        <taxon>Metazoa</taxon>
        <taxon>Chordata</taxon>
        <taxon>Craniata</taxon>
        <taxon>Vertebrata</taxon>
        <taxon>Euteleostomi</taxon>
        <taxon>Actinopterygii</taxon>
        <taxon>Neopterygii</taxon>
        <taxon>Teleostei</taxon>
        <taxon>Elopiformes</taxon>
        <taxon>Megalopidae</taxon>
        <taxon>Megalops</taxon>
    </lineage>
</organism>
<dbReference type="CDD" id="cd03587">
    <property type="entry name" value="SOCS"/>
    <property type="match status" value="1"/>
</dbReference>
<keyword evidence="9" id="KW-1185">Reference proteome</keyword>
<name>A0A9D3PN75_MEGAT</name>
<feature type="domain" description="B30.2/SPRY" evidence="6">
    <location>
        <begin position="33"/>
        <end position="216"/>
    </location>
</feature>
<gene>
    <name evidence="8" type="ORF">MATL_G00167300</name>
</gene>
<proteinExistence type="inferred from homology"/>
<keyword evidence="4" id="KW-0963">Cytoplasm</keyword>
<evidence type="ECO:0000313" key="8">
    <source>
        <dbReference type="EMBL" id="KAG7464601.1"/>
    </source>
</evidence>
<dbReference type="Pfam" id="PF00622">
    <property type="entry name" value="SPRY"/>
    <property type="match status" value="1"/>
</dbReference>
<evidence type="ECO:0000256" key="2">
    <source>
        <dbReference type="ARBA" id="ARBA00004906"/>
    </source>
</evidence>
<evidence type="ECO:0000256" key="4">
    <source>
        <dbReference type="ARBA" id="ARBA00022490"/>
    </source>
</evidence>
<protein>
    <recommendedName>
        <fullName evidence="10">SPRY domain-containing SOCS box protein 1</fullName>
    </recommendedName>
</protein>
<reference evidence="8" key="1">
    <citation type="submission" date="2021-01" db="EMBL/GenBank/DDBJ databases">
        <authorList>
            <person name="Zahm M."/>
            <person name="Roques C."/>
            <person name="Cabau C."/>
            <person name="Klopp C."/>
            <person name="Donnadieu C."/>
            <person name="Jouanno E."/>
            <person name="Lampietro C."/>
            <person name="Louis A."/>
            <person name="Herpin A."/>
            <person name="Echchiki A."/>
            <person name="Berthelot C."/>
            <person name="Parey E."/>
            <person name="Roest-Crollius H."/>
            <person name="Braasch I."/>
            <person name="Postlethwait J."/>
            <person name="Bobe J."/>
            <person name="Montfort J."/>
            <person name="Bouchez O."/>
            <person name="Begum T."/>
            <person name="Mejri S."/>
            <person name="Adams A."/>
            <person name="Chen W.-J."/>
            <person name="Guiguen Y."/>
        </authorList>
    </citation>
    <scope>NUCLEOTIDE SEQUENCE</scope>
    <source>
        <strain evidence="8">YG-15Mar2019-1</strain>
        <tissue evidence="8">Brain</tissue>
    </source>
</reference>
<dbReference type="Pfam" id="PF07525">
    <property type="entry name" value="SOCS_box"/>
    <property type="match status" value="1"/>
</dbReference>
<comment type="caution">
    <text evidence="8">The sequence shown here is derived from an EMBL/GenBank/DDBJ whole genome shotgun (WGS) entry which is preliminary data.</text>
</comment>
<dbReference type="InterPro" id="IPR001496">
    <property type="entry name" value="SOCS_box"/>
</dbReference>
<sequence>MGLTLCRWLSRDCHRRNRYPYGQSSSPFTPFAVTPASRLAVLLDTPPAPPADPRSSWSPAHHSPNFTLSRDGTVAERAPAEQSTDGVRGAEGERAGLHVWEVRWDPAERGSHAAVGVSTHRCPRQASGYTALVGGDIPQEGGMARRGGVRTTPLLPVPARVLMVLDGDAGTLGFVVDGCFLGVAVRDLPRGACLFPAVSSVWGGCRITLRYLNGAPREPPSLTSLCRLSIRQSMGKDRETQTDRLPLPPGLRRLLWNAAC</sequence>
<accession>A0A9D3PN75</accession>
<dbReference type="PROSITE" id="PS50225">
    <property type="entry name" value="SOCS"/>
    <property type="match status" value="1"/>
</dbReference>
<evidence type="ECO:0000256" key="3">
    <source>
        <dbReference type="ARBA" id="ARBA00010910"/>
    </source>
</evidence>
<dbReference type="SMART" id="SM00969">
    <property type="entry name" value="SOCS_box"/>
    <property type="match status" value="1"/>
</dbReference>
<dbReference type="InterPro" id="IPR036036">
    <property type="entry name" value="SOCS_box-like_dom_sf"/>
</dbReference>
<dbReference type="PROSITE" id="PS50188">
    <property type="entry name" value="B302_SPRY"/>
    <property type="match status" value="1"/>
</dbReference>
<feature type="domain" description="SOCS box" evidence="7">
    <location>
        <begin position="206"/>
        <end position="255"/>
    </location>
</feature>
<dbReference type="InterPro" id="IPR013320">
    <property type="entry name" value="ConA-like_dom_sf"/>
</dbReference>
<feature type="region of interest" description="Disordered" evidence="5">
    <location>
        <begin position="44"/>
        <end position="92"/>
    </location>
</feature>
<dbReference type="EMBL" id="JAFDVH010000014">
    <property type="protein sequence ID" value="KAG7464601.1"/>
    <property type="molecule type" value="Genomic_DNA"/>
</dbReference>
<dbReference type="AlphaFoldDB" id="A0A9D3PN75"/>
<dbReference type="InterPro" id="IPR043136">
    <property type="entry name" value="B30.2/SPRY_sf"/>
</dbReference>
<dbReference type="GO" id="GO:0019005">
    <property type="term" value="C:SCF ubiquitin ligase complex"/>
    <property type="evidence" value="ECO:0007669"/>
    <property type="project" value="TreeGrafter"/>
</dbReference>
<dbReference type="InterPro" id="IPR003877">
    <property type="entry name" value="SPRY_dom"/>
</dbReference>
<evidence type="ECO:0000256" key="1">
    <source>
        <dbReference type="ARBA" id="ARBA00004496"/>
    </source>
</evidence>
<dbReference type="InterPro" id="IPR001870">
    <property type="entry name" value="B30.2/SPRY"/>
</dbReference>
<dbReference type="PANTHER" id="PTHR12245:SF15">
    <property type="entry name" value="SPRY DOMAIN-CONTAINING SOCS BOX PROTEIN 2-LIKE ISOFORM X1"/>
    <property type="match status" value="1"/>
</dbReference>
<evidence type="ECO:0000256" key="5">
    <source>
        <dbReference type="SAM" id="MobiDB-lite"/>
    </source>
</evidence>
<dbReference type="PANTHER" id="PTHR12245">
    <property type="entry name" value="SPRY DOMAIN CONTAINING SOCS BOX PROTEIN"/>
    <property type="match status" value="1"/>
</dbReference>
<comment type="subcellular location">
    <subcellularLocation>
        <location evidence="1">Cytoplasm</location>
    </subcellularLocation>
</comment>
<dbReference type="Gene3D" id="2.60.120.920">
    <property type="match status" value="1"/>
</dbReference>
<dbReference type="SUPFAM" id="SSF49899">
    <property type="entry name" value="Concanavalin A-like lectins/glucanases"/>
    <property type="match status" value="1"/>
</dbReference>
<dbReference type="GO" id="GO:0043161">
    <property type="term" value="P:proteasome-mediated ubiquitin-dependent protein catabolic process"/>
    <property type="evidence" value="ECO:0007669"/>
    <property type="project" value="TreeGrafter"/>
</dbReference>
<comment type="similarity">
    <text evidence="3">Belongs to the SPSB family.</text>
</comment>
<dbReference type="InterPro" id="IPR050672">
    <property type="entry name" value="FBXO45-Fsn/SPSB_families"/>
</dbReference>
<dbReference type="Proteomes" id="UP001046870">
    <property type="component" value="Chromosome 14"/>
</dbReference>
<evidence type="ECO:0000259" key="7">
    <source>
        <dbReference type="PROSITE" id="PS50225"/>
    </source>
</evidence>
<dbReference type="GO" id="GO:0016567">
    <property type="term" value="P:protein ubiquitination"/>
    <property type="evidence" value="ECO:0007669"/>
    <property type="project" value="UniProtKB-ARBA"/>
</dbReference>
<dbReference type="SUPFAM" id="SSF158235">
    <property type="entry name" value="SOCS box-like"/>
    <property type="match status" value="1"/>
</dbReference>
<evidence type="ECO:0008006" key="10">
    <source>
        <dbReference type="Google" id="ProtNLM"/>
    </source>
</evidence>
<dbReference type="Gene3D" id="1.10.750.20">
    <property type="entry name" value="SOCS box"/>
    <property type="match status" value="1"/>
</dbReference>
<comment type="pathway">
    <text evidence="2">Protein modification; protein ubiquitination.</text>
</comment>
<evidence type="ECO:0000259" key="6">
    <source>
        <dbReference type="PROSITE" id="PS50188"/>
    </source>
</evidence>
<dbReference type="OrthoDB" id="8902058at2759"/>
<dbReference type="GO" id="GO:0005737">
    <property type="term" value="C:cytoplasm"/>
    <property type="evidence" value="ECO:0007669"/>
    <property type="project" value="UniProtKB-SubCell"/>
</dbReference>
<evidence type="ECO:0000313" key="9">
    <source>
        <dbReference type="Proteomes" id="UP001046870"/>
    </source>
</evidence>
<dbReference type="GO" id="GO:0035556">
    <property type="term" value="P:intracellular signal transduction"/>
    <property type="evidence" value="ECO:0007669"/>
    <property type="project" value="InterPro"/>
</dbReference>